<evidence type="ECO:0000313" key="3">
    <source>
        <dbReference type="Proteomes" id="UP001140949"/>
    </source>
</evidence>
<comment type="caution">
    <text evidence="2">The sequence shown here is derived from an EMBL/GenBank/DDBJ whole genome shotgun (WGS) entry which is preliminary data.</text>
</comment>
<feature type="region of interest" description="Disordered" evidence="1">
    <location>
        <begin position="76"/>
        <end position="117"/>
    </location>
</feature>
<gene>
    <name evidence="2" type="ORF">M6B38_219460</name>
</gene>
<accession>A0AAX6DXR3</accession>
<evidence type="ECO:0000313" key="2">
    <source>
        <dbReference type="EMBL" id="KAJ6796627.1"/>
    </source>
</evidence>
<evidence type="ECO:0000256" key="1">
    <source>
        <dbReference type="SAM" id="MobiDB-lite"/>
    </source>
</evidence>
<dbReference type="Proteomes" id="UP001140949">
    <property type="component" value="Unassembled WGS sequence"/>
</dbReference>
<feature type="compositionally biased region" description="Pro residues" evidence="1">
    <location>
        <begin position="84"/>
        <end position="100"/>
    </location>
</feature>
<keyword evidence="3" id="KW-1185">Reference proteome</keyword>
<organism evidence="2 3">
    <name type="scientific">Iris pallida</name>
    <name type="common">Sweet iris</name>
    <dbReference type="NCBI Taxonomy" id="29817"/>
    <lineage>
        <taxon>Eukaryota</taxon>
        <taxon>Viridiplantae</taxon>
        <taxon>Streptophyta</taxon>
        <taxon>Embryophyta</taxon>
        <taxon>Tracheophyta</taxon>
        <taxon>Spermatophyta</taxon>
        <taxon>Magnoliopsida</taxon>
        <taxon>Liliopsida</taxon>
        <taxon>Asparagales</taxon>
        <taxon>Iridaceae</taxon>
        <taxon>Iridoideae</taxon>
        <taxon>Irideae</taxon>
        <taxon>Iris</taxon>
    </lineage>
</organism>
<sequence>MGQIFPDALPLHRAGALSTPYLVPRRTIVEPPRADFSCSGAARTVPSSCRQTRTCWAAPPDVSLWAPLRRFRPTCARHQSSPDLSPPPFPLSQPASPPFVDPSSASCRHSSGDFYMC</sequence>
<dbReference type="AlphaFoldDB" id="A0AAX6DXR3"/>
<protein>
    <submittedName>
        <fullName evidence="2">Uncharacterized protein</fullName>
    </submittedName>
</protein>
<reference evidence="2" key="1">
    <citation type="journal article" date="2023" name="GigaByte">
        <title>Genome assembly of the bearded iris, Iris pallida Lam.</title>
        <authorList>
            <person name="Bruccoleri R.E."/>
            <person name="Oakeley E.J."/>
            <person name="Faust A.M.E."/>
            <person name="Altorfer M."/>
            <person name="Dessus-Babus S."/>
            <person name="Burckhardt D."/>
            <person name="Oertli M."/>
            <person name="Naumann U."/>
            <person name="Petersen F."/>
            <person name="Wong J."/>
        </authorList>
    </citation>
    <scope>NUCLEOTIDE SEQUENCE</scope>
    <source>
        <strain evidence="2">GSM-AAB239-AS_SAM_17_03QT</strain>
    </source>
</reference>
<name>A0AAX6DXR3_IRIPA</name>
<dbReference type="EMBL" id="JANAVB010041219">
    <property type="protein sequence ID" value="KAJ6796627.1"/>
    <property type="molecule type" value="Genomic_DNA"/>
</dbReference>
<reference evidence="2" key="2">
    <citation type="submission" date="2023-04" db="EMBL/GenBank/DDBJ databases">
        <authorList>
            <person name="Bruccoleri R.E."/>
            <person name="Oakeley E.J."/>
            <person name="Faust A.-M."/>
            <person name="Dessus-Babus S."/>
            <person name="Altorfer M."/>
            <person name="Burckhardt D."/>
            <person name="Oertli M."/>
            <person name="Naumann U."/>
            <person name="Petersen F."/>
            <person name="Wong J."/>
        </authorList>
    </citation>
    <scope>NUCLEOTIDE SEQUENCE</scope>
    <source>
        <strain evidence="2">GSM-AAB239-AS_SAM_17_03QT</strain>
        <tissue evidence="2">Leaf</tissue>
    </source>
</reference>
<proteinExistence type="predicted"/>